<comment type="caution">
    <text evidence="1">The sequence shown here is derived from an EMBL/GenBank/DDBJ whole genome shotgun (WGS) entry which is preliminary data.</text>
</comment>
<gene>
    <name evidence="1" type="ORF">J4415_00940</name>
</gene>
<name>A0A8T4KTA1_9ARCH</name>
<dbReference type="AlphaFoldDB" id="A0A8T4KTA1"/>
<accession>A0A8T4KTA1</accession>
<evidence type="ECO:0000313" key="1">
    <source>
        <dbReference type="EMBL" id="MBS3057174.1"/>
    </source>
</evidence>
<sequence length="63" mass="7254">MIGRREATKFIKVFATLIAREPRHTKVMNLAENIGNGRLFLEVNVKNPGYKKQKTVVIISERK</sequence>
<organism evidence="1 2">
    <name type="scientific">Candidatus Iainarchaeum sp</name>
    <dbReference type="NCBI Taxonomy" id="3101447"/>
    <lineage>
        <taxon>Archaea</taxon>
        <taxon>Candidatus Iainarchaeota</taxon>
        <taxon>Candidatus Iainarchaeia</taxon>
        <taxon>Candidatus Iainarchaeales</taxon>
        <taxon>Candidatus Iainarchaeaceae</taxon>
        <taxon>Candidatus Iainarchaeum</taxon>
    </lineage>
</organism>
<dbReference type="EMBL" id="JAGVWD010000013">
    <property type="protein sequence ID" value="MBS3057174.1"/>
    <property type="molecule type" value="Genomic_DNA"/>
</dbReference>
<evidence type="ECO:0000313" key="2">
    <source>
        <dbReference type="Proteomes" id="UP000677687"/>
    </source>
</evidence>
<dbReference type="Proteomes" id="UP000677687">
    <property type="component" value="Unassembled WGS sequence"/>
</dbReference>
<reference evidence="1" key="2">
    <citation type="submission" date="2021-05" db="EMBL/GenBank/DDBJ databases">
        <title>Protein family content uncovers lineage relationships and bacterial pathway maintenance mechanisms in DPANN archaea.</title>
        <authorList>
            <person name="Castelle C.J."/>
            <person name="Meheust R."/>
            <person name="Jaffe A.L."/>
            <person name="Seitz K."/>
            <person name="Gong X."/>
            <person name="Baker B.J."/>
            <person name="Banfield J.F."/>
        </authorList>
    </citation>
    <scope>NUCLEOTIDE SEQUENCE</scope>
    <source>
        <strain evidence="1">RIFCSPHIGHO2_01_FULL_AR10_44_11</strain>
    </source>
</reference>
<protein>
    <submittedName>
        <fullName evidence="1">Uncharacterized protein</fullName>
    </submittedName>
</protein>
<reference evidence="1" key="1">
    <citation type="submission" date="2021-03" db="EMBL/GenBank/DDBJ databases">
        <authorList>
            <person name="Jaffe A."/>
        </authorList>
    </citation>
    <scope>NUCLEOTIDE SEQUENCE</scope>
    <source>
        <strain evidence="1">RIFCSPHIGHO2_01_FULL_AR10_44_11</strain>
    </source>
</reference>
<proteinExistence type="predicted"/>